<dbReference type="PANTHER" id="PTHR11890">
    <property type="entry name" value="INTERLEUKIN-1 RECEPTOR FAMILY MEMBER"/>
    <property type="match status" value="1"/>
</dbReference>
<evidence type="ECO:0000256" key="8">
    <source>
        <dbReference type="ARBA" id="ARBA00022830"/>
    </source>
</evidence>
<dbReference type="InterPro" id="IPR013783">
    <property type="entry name" value="Ig-like_fold"/>
</dbReference>
<evidence type="ECO:0000256" key="12">
    <source>
        <dbReference type="ARBA" id="ARBA00023170"/>
    </source>
</evidence>
<keyword evidence="8" id="KW-1114">Inhibition of host interferon signaling pathway by virus</keyword>
<keyword evidence="15" id="KW-0393">Immunoglobulin domain</keyword>
<comment type="subcellular location">
    <subcellularLocation>
        <location evidence="1">Membrane</location>
        <topology evidence="1">Single-pass type I membrane protein</topology>
    </subcellularLocation>
</comment>
<dbReference type="GO" id="GO:0004910">
    <property type="term" value="F:interleukin-1, type II, blocking receptor activity"/>
    <property type="evidence" value="ECO:0007669"/>
    <property type="project" value="InterPro"/>
</dbReference>
<evidence type="ECO:0000256" key="2">
    <source>
        <dbReference type="ARBA" id="ARBA00009752"/>
    </source>
</evidence>
<comment type="similarity">
    <text evidence="2">Belongs to the interleukin-1 receptor family.</text>
</comment>
<dbReference type="InterPro" id="IPR004077">
    <property type="entry name" value="IL-1_rcpt_II-typ"/>
</dbReference>
<keyword evidence="14" id="KW-0899">Viral immunoevasion</keyword>
<keyword evidence="22" id="KW-1185">Reference proteome</keyword>
<evidence type="ECO:0000256" key="15">
    <source>
        <dbReference type="ARBA" id="ARBA00023319"/>
    </source>
</evidence>
<comment type="function">
    <text evidence="18">Counteracts the antiviral effects of host IFN-alpha/beta and key IFN-inducible proteins involved in viral RNA degradation suxh as host OAS1. Acts as a soluble IFN-alpha receptor and thus inhibits the interaction between host IFN-alpha and its receptor.</text>
</comment>
<keyword evidence="7" id="KW-0677">Repeat</keyword>
<keyword evidence="4" id="KW-1090">Inhibition of host innate immune response by virus</keyword>
<organism evidence="21 22">
    <name type="scientific">Anguilla anguilla</name>
    <name type="common">European freshwater eel</name>
    <name type="synonym">Muraena anguilla</name>
    <dbReference type="NCBI Taxonomy" id="7936"/>
    <lineage>
        <taxon>Eukaryota</taxon>
        <taxon>Metazoa</taxon>
        <taxon>Chordata</taxon>
        <taxon>Craniata</taxon>
        <taxon>Vertebrata</taxon>
        <taxon>Euteleostomi</taxon>
        <taxon>Actinopterygii</taxon>
        <taxon>Neopterygii</taxon>
        <taxon>Teleostei</taxon>
        <taxon>Anguilliformes</taxon>
        <taxon>Anguillidae</taxon>
        <taxon>Anguilla</taxon>
    </lineage>
</organism>
<dbReference type="PRINTS" id="PR01539">
    <property type="entry name" value="INTRLEUKN1R2"/>
</dbReference>
<keyword evidence="14" id="KW-0945">Host-virus interaction</keyword>
<feature type="signal peptide" evidence="19">
    <location>
        <begin position="1"/>
        <end position="32"/>
    </location>
</feature>
<sequence length="155" mass="17658">MHWIHTSSGLLPLDRMLTVTLVSTCCLLFSEATSDVTSPKILRPKSRKIKASLGEPLVIPCKADPGFTDDLTLIYWLVNRSFVEHAYPDGRIRAGPEETKTRGSRTFMRRDLVFQQIAREDFEATYMCVVTNAAGIDTRELRLKRYGERRNPDPN</sequence>
<dbReference type="SMART" id="SM00409">
    <property type="entry name" value="IG"/>
    <property type="match status" value="1"/>
</dbReference>
<dbReference type="Proteomes" id="UP001044222">
    <property type="component" value="Chromosome 13"/>
</dbReference>
<keyword evidence="9" id="KW-1133">Transmembrane helix</keyword>
<evidence type="ECO:0000259" key="20">
    <source>
        <dbReference type="PROSITE" id="PS50835"/>
    </source>
</evidence>
<dbReference type="InterPro" id="IPR003599">
    <property type="entry name" value="Ig_sub"/>
</dbReference>
<evidence type="ECO:0000256" key="6">
    <source>
        <dbReference type="ARBA" id="ARBA00022729"/>
    </source>
</evidence>
<evidence type="ECO:0000256" key="7">
    <source>
        <dbReference type="ARBA" id="ARBA00022737"/>
    </source>
</evidence>
<evidence type="ECO:0000313" key="22">
    <source>
        <dbReference type="Proteomes" id="UP001044222"/>
    </source>
</evidence>
<proteinExistence type="inferred from homology"/>
<feature type="chain" id="PRO_5039389375" description="Soluble interferon alpha/beta receptor OPG204" evidence="19">
    <location>
        <begin position="33"/>
        <end position="155"/>
    </location>
</feature>
<evidence type="ECO:0000256" key="17">
    <source>
        <dbReference type="ARBA" id="ARBA00041012"/>
    </source>
</evidence>
<dbReference type="PROSITE" id="PS50835">
    <property type="entry name" value="IG_LIKE"/>
    <property type="match status" value="1"/>
</dbReference>
<keyword evidence="11" id="KW-1015">Disulfide bond</keyword>
<dbReference type="Gene3D" id="2.60.40.10">
    <property type="entry name" value="Immunoglobulins"/>
    <property type="match status" value="1"/>
</dbReference>
<protein>
    <recommendedName>
        <fullName evidence="17">Soluble interferon alpha/beta receptor OPG204</fullName>
    </recommendedName>
</protein>
<keyword evidence="10" id="KW-0472">Membrane</keyword>
<keyword evidence="14" id="KW-0922">Interferon antiviral system evasion</keyword>
<gene>
    <name evidence="21" type="ORF">ANANG_G00240380</name>
</gene>
<evidence type="ECO:0000256" key="16">
    <source>
        <dbReference type="ARBA" id="ARBA00038761"/>
    </source>
</evidence>
<dbReference type="InterPro" id="IPR007110">
    <property type="entry name" value="Ig-like_dom"/>
</dbReference>
<reference evidence="21" key="1">
    <citation type="submission" date="2021-01" db="EMBL/GenBank/DDBJ databases">
        <title>A chromosome-scale assembly of European eel, Anguilla anguilla.</title>
        <authorList>
            <person name="Henkel C."/>
            <person name="Jong-Raadsen S.A."/>
            <person name="Dufour S."/>
            <person name="Weltzien F.-A."/>
            <person name="Palstra A.P."/>
            <person name="Pelster B."/>
            <person name="Spaink H.P."/>
            <person name="Van Den Thillart G.E."/>
            <person name="Jansen H."/>
            <person name="Zahm M."/>
            <person name="Klopp C."/>
            <person name="Cedric C."/>
            <person name="Louis A."/>
            <person name="Berthelot C."/>
            <person name="Parey E."/>
            <person name="Roest Crollius H."/>
            <person name="Montfort J."/>
            <person name="Robinson-Rechavi M."/>
            <person name="Bucao C."/>
            <person name="Bouchez O."/>
            <person name="Gislard M."/>
            <person name="Lluch J."/>
            <person name="Milhes M."/>
            <person name="Lampietro C."/>
            <person name="Lopez Roques C."/>
            <person name="Donnadieu C."/>
            <person name="Braasch I."/>
            <person name="Desvignes T."/>
            <person name="Postlethwait J."/>
            <person name="Bobe J."/>
            <person name="Guiguen Y."/>
            <person name="Dirks R."/>
        </authorList>
    </citation>
    <scope>NUCLEOTIDE SEQUENCE</scope>
    <source>
        <strain evidence="21">Tag_6206</strain>
        <tissue evidence="21">Liver</tissue>
    </source>
</reference>
<dbReference type="AlphaFoldDB" id="A0A9D3RNT8"/>
<evidence type="ECO:0000256" key="3">
    <source>
        <dbReference type="ARBA" id="ARBA00022518"/>
    </source>
</evidence>
<evidence type="ECO:0000256" key="19">
    <source>
        <dbReference type="SAM" id="SignalP"/>
    </source>
</evidence>
<comment type="subunit">
    <text evidence="16">Interacts with host IFNA1.</text>
</comment>
<evidence type="ECO:0000256" key="11">
    <source>
        <dbReference type="ARBA" id="ARBA00023157"/>
    </source>
</evidence>
<dbReference type="PANTHER" id="PTHR11890:SF44">
    <property type="entry name" value="X-LINKED INTERLEUKIN-1 RECEPTOR ACCESSORY PROTEIN-LIKE 2"/>
    <property type="match status" value="1"/>
</dbReference>
<evidence type="ECO:0000256" key="1">
    <source>
        <dbReference type="ARBA" id="ARBA00004479"/>
    </source>
</evidence>
<evidence type="ECO:0000256" key="18">
    <source>
        <dbReference type="ARBA" id="ARBA00045444"/>
    </source>
</evidence>
<evidence type="ECO:0000256" key="5">
    <source>
        <dbReference type="ARBA" id="ARBA00022692"/>
    </source>
</evidence>
<dbReference type="GO" id="GO:0016020">
    <property type="term" value="C:membrane"/>
    <property type="evidence" value="ECO:0007669"/>
    <property type="project" value="UniProtKB-SubCell"/>
</dbReference>
<dbReference type="InterPro" id="IPR036179">
    <property type="entry name" value="Ig-like_dom_sf"/>
</dbReference>
<keyword evidence="3" id="KW-0244">Early protein</keyword>
<evidence type="ECO:0000256" key="10">
    <source>
        <dbReference type="ARBA" id="ARBA00023136"/>
    </source>
</evidence>
<comment type="caution">
    <text evidence="21">The sequence shown here is derived from an EMBL/GenBank/DDBJ whole genome shotgun (WGS) entry which is preliminary data.</text>
</comment>
<dbReference type="InterPro" id="IPR015621">
    <property type="entry name" value="IL-1_rcpt_fam"/>
</dbReference>
<evidence type="ECO:0000256" key="4">
    <source>
        <dbReference type="ARBA" id="ARBA00022632"/>
    </source>
</evidence>
<keyword evidence="12" id="KW-0675">Receptor</keyword>
<keyword evidence="6 19" id="KW-0732">Signal</keyword>
<accession>A0A9D3RNT8</accession>
<evidence type="ECO:0000256" key="9">
    <source>
        <dbReference type="ARBA" id="ARBA00022989"/>
    </source>
</evidence>
<dbReference type="SUPFAM" id="SSF48726">
    <property type="entry name" value="Immunoglobulin"/>
    <property type="match status" value="1"/>
</dbReference>
<keyword evidence="5" id="KW-0812">Transmembrane</keyword>
<evidence type="ECO:0000256" key="14">
    <source>
        <dbReference type="ARBA" id="ARBA00023258"/>
    </source>
</evidence>
<feature type="domain" description="Ig-like" evidence="20">
    <location>
        <begin position="39"/>
        <end position="144"/>
    </location>
</feature>
<keyword evidence="13" id="KW-0325">Glycoprotein</keyword>
<evidence type="ECO:0000313" key="21">
    <source>
        <dbReference type="EMBL" id="KAG5837539.1"/>
    </source>
</evidence>
<dbReference type="EMBL" id="JAFIRN010000013">
    <property type="protein sequence ID" value="KAG5837539.1"/>
    <property type="molecule type" value="Genomic_DNA"/>
</dbReference>
<name>A0A9D3RNT8_ANGAN</name>
<evidence type="ECO:0000256" key="13">
    <source>
        <dbReference type="ARBA" id="ARBA00023180"/>
    </source>
</evidence>